<dbReference type="PANTHER" id="PTHR33091">
    <property type="entry name" value="PROTEIN, PUTATIVE, EXPRESSED-RELATED"/>
    <property type="match status" value="1"/>
</dbReference>
<proteinExistence type="inferred from homology"/>
<keyword evidence="2" id="KW-0646">Protease inhibitor</keyword>
<gene>
    <name evidence="4" type="primary">gb25187</name>
    <name evidence="4" type="ORF">PR202_gb25187</name>
</gene>
<dbReference type="InterPro" id="IPR000864">
    <property type="entry name" value="Prot_inh_pot1"/>
</dbReference>
<name>A0AAV5FNN4_ELECO</name>
<evidence type="ECO:0000256" key="3">
    <source>
        <dbReference type="ARBA" id="ARBA00022900"/>
    </source>
</evidence>
<dbReference type="GO" id="GO:0009611">
    <property type="term" value="P:response to wounding"/>
    <property type="evidence" value="ECO:0007669"/>
    <property type="project" value="InterPro"/>
</dbReference>
<protein>
    <submittedName>
        <fullName evidence="4">Uncharacterized protein</fullName>
    </submittedName>
</protein>
<evidence type="ECO:0000313" key="4">
    <source>
        <dbReference type="EMBL" id="GJN36338.1"/>
    </source>
</evidence>
<accession>A0AAV5FNN4</accession>
<dbReference type="EMBL" id="BQKI01000088">
    <property type="protein sequence ID" value="GJN36338.1"/>
    <property type="molecule type" value="Genomic_DNA"/>
</dbReference>
<evidence type="ECO:0000256" key="1">
    <source>
        <dbReference type="ARBA" id="ARBA00008210"/>
    </source>
</evidence>
<dbReference type="SUPFAM" id="SSF54654">
    <property type="entry name" value="CI-2 family of serine protease inhibitors"/>
    <property type="match status" value="1"/>
</dbReference>
<keyword evidence="5" id="KW-1185">Reference proteome</keyword>
<dbReference type="Pfam" id="PF00280">
    <property type="entry name" value="potato_inhibit"/>
    <property type="match status" value="1"/>
</dbReference>
<reference evidence="4" key="2">
    <citation type="submission" date="2021-12" db="EMBL/GenBank/DDBJ databases">
        <title>Resequencing data analysis of finger millet.</title>
        <authorList>
            <person name="Hatakeyama M."/>
            <person name="Aluri S."/>
            <person name="Balachadran M.T."/>
            <person name="Sivarajan S.R."/>
            <person name="Poveda L."/>
            <person name="Shimizu-Inatsugi R."/>
            <person name="Schlapbach R."/>
            <person name="Sreeman S.M."/>
            <person name="Shimizu K.K."/>
        </authorList>
    </citation>
    <scope>NUCLEOTIDE SEQUENCE</scope>
</reference>
<evidence type="ECO:0000313" key="5">
    <source>
        <dbReference type="Proteomes" id="UP001054889"/>
    </source>
</evidence>
<dbReference type="GO" id="GO:0004867">
    <property type="term" value="F:serine-type endopeptidase inhibitor activity"/>
    <property type="evidence" value="ECO:0007669"/>
    <property type="project" value="UniProtKB-KW"/>
</dbReference>
<dbReference type="PROSITE" id="PS00285">
    <property type="entry name" value="POTATO_INHIBITOR"/>
    <property type="match status" value="1"/>
</dbReference>
<dbReference type="PANTHER" id="PTHR33091:SF53">
    <property type="entry name" value="OS08G0441300 PROTEIN"/>
    <property type="match status" value="1"/>
</dbReference>
<sequence>MSSTTGAVDASCGGEKKTSWPEVVGLPVKEAKEIIQKDRPDVHVVVVPVGSPVTMDLRTDRVRIFVDTVAQTPTVG</sequence>
<reference evidence="4" key="1">
    <citation type="journal article" date="2018" name="DNA Res.">
        <title>Multiple hybrid de novo genome assembly of finger millet, an orphan allotetraploid crop.</title>
        <authorList>
            <person name="Hatakeyama M."/>
            <person name="Aluri S."/>
            <person name="Balachadran M.T."/>
            <person name="Sivarajan S.R."/>
            <person name="Patrignani A."/>
            <person name="Gruter S."/>
            <person name="Poveda L."/>
            <person name="Shimizu-Inatsugi R."/>
            <person name="Baeten J."/>
            <person name="Francoijs K.J."/>
            <person name="Nataraja K.N."/>
            <person name="Reddy Y.A.N."/>
            <person name="Phadnis S."/>
            <person name="Ravikumar R.L."/>
            <person name="Schlapbach R."/>
            <person name="Sreeman S.M."/>
            <person name="Shimizu K.K."/>
        </authorList>
    </citation>
    <scope>NUCLEOTIDE SEQUENCE</scope>
</reference>
<dbReference type="Gene3D" id="3.30.10.10">
    <property type="entry name" value="Trypsin Inhibitor V, subunit A"/>
    <property type="match status" value="1"/>
</dbReference>
<organism evidence="4 5">
    <name type="scientific">Eleusine coracana subsp. coracana</name>
    <dbReference type="NCBI Taxonomy" id="191504"/>
    <lineage>
        <taxon>Eukaryota</taxon>
        <taxon>Viridiplantae</taxon>
        <taxon>Streptophyta</taxon>
        <taxon>Embryophyta</taxon>
        <taxon>Tracheophyta</taxon>
        <taxon>Spermatophyta</taxon>
        <taxon>Magnoliopsida</taxon>
        <taxon>Liliopsida</taxon>
        <taxon>Poales</taxon>
        <taxon>Poaceae</taxon>
        <taxon>PACMAD clade</taxon>
        <taxon>Chloridoideae</taxon>
        <taxon>Cynodonteae</taxon>
        <taxon>Eleusininae</taxon>
        <taxon>Eleusine</taxon>
    </lineage>
</organism>
<evidence type="ECO:0000256" key="2">
    <source>
        <dbReference type="ARBA" id="ARBA00022690"/>
    </source>
</evidence>
<comment type="similarity">
    <text evidence="1">Belongs to the protease inhibitor I13 (potato type I serine protease inhibitor) family.</text>
</comment>
<dbReference type="AlphaFoldDB" id="A0AAV5FNN4"/>
<dbReference type="PRINTS" id="PR00292">
    <property type="entry name" value="POTATOINHBTR"/>
</dbReference>
<dbReference type="Proteomes" id="UP001054889">
    <property type="component" value="Unassembled WGS sequence"/>
</dbReference>
<keyword evidence="3" id="KW-0722">Serine protease inhibitor</keyword>
<comment type="caution">
    <text evidence="4">The sequence shown here is derived from an EMBL/GenBank/DDBJ whole genome shotgun (WGS) entry which is preliminary data.</text>
</comment>
<dbReference type="InterPro" id="IPR036354">
    <property type="entry name" value="Prot_inh_pot1_sf"/>
</dbReference>